<evidence type="ECO:0000256" key="2">
    <source>
        <dbReference type="ARBA" id="ARBA00007599"/>
    </source>
</evidence>
<comment type="similarity">
    <text evidence="2">Belongs to the TsaE family.</text>
</comment>
<evidence type="ECO:0000256" key="7">
    <source>
        <dbReference type="ARBA" id="ARBA00022741"/>
    </source>
</evidence>
<keyword evidence="6" id="KW-0479">Metal-binding</keyword>
<dbReference type="NCBIfam" id="TIGR00150">
    <property type="entry name" value="T6A_YjeE"/>
    <property type="match status" value="1"/>
</dbReference>
<dbReference type="GO" id="GO:0005524">
    <property type="term" value="F:ATP binding"/>
    <property type="evidence" value="ECO:0007669"/>
    <property type="project" value="UniProtKB-KW"/>
</dbReference>
<dbReference type="InterPro" id="IPR003442">
    <property type="entry name" value="T6A_TsaE"/>
</dbReference>
<evidence type="ECO:0000256" key="8">
    <source>
        <dbReference type="ARBA" id="ARBA00022840"/>
    </source>
</evidence>
<keyword evidence="9" id="KW-0460">Magnesium</keyword>
<dbReference type="Pfam" id="PF02367">
    <property type="entry name" value="TsaE"/>
    <property type="match status" value="1"/>
</dbReference>
<evidence type="ECO:0000256" key="9">
    <source>
        <dbReference type="ARBA" id="ARBA00022842"/>
    </source>
</evidence>
<keyword evidence="4" id="KW-0963">Cytoplasm</keyword>
<dbReference type="Proteomes" id="UP000824156">
    <property type="component" value="Unassembled WGS sequence"/>
</dbReference>
<proteinExistence type="inferred from homology"/>
<comment type="caution">
    <text evidence="11">The sequence shown here is derived from an EMBL/GenBank/DDBJ whole genome shotgun (WGS) entry which is preliminary data.</text>
</comment>
<evidence type="ECO:0000256" key="5">
    <source>
        <dbReference type="ARBA" id="ARBA00022694"/>
    </source>
</evidence>
<dbReference type="InterPro" id="IPR027417">
    <property type="entry name" value="P-loop_NTPase"/>
</dbReference>
<dbReference type="GO" id="GO:0002949">
    <property type="term" value="P:tRNA threonylcarbamoyladenosine modification"/>
    <property type="evidence" value="ECO:0007669"/>
    <property type="project" value="InterPro"/>
</dbReference>
<reference evidence="11" key="1">
    <citation type="journal article" date="2021" name="PeerJ">
        <title>Extensive microbial diversity within the chicken gut microbiome revealed by metagenomics and culture.</title>
        <authorList>
            <person name="Gilroy R."/>
            <person name="Ravi A."/>
            <person name="Getino M."/>
            <person name="Pursley I."/>
            <person name="Horton D.L."/>
            <person name="Alikhan N.F."/>
            <person name="Baker D."/>
            <person name="Gharbi K."/>
            <person name="Hall N."/>
            <person name="Watson M."/>
            <person name="Adriaenssens E.M."/>
            <person name="Foster-Nyarko E."/>
            <person name="Jarju S."/>
            <person name="Secka A."/>
            <person name="Antonio M."/>
            <person name="Oren A."/>
            <person name="Chaudhuri R.R."/>
            <person name="La Ragione R."/>
            <person name="Hildebrand F."/>
            <person name="Pallen M.J."/>
        </authorList>
    </citation>
    <scope>NUCLEOTIDE SEQUENCE</scope>
    <source>
        <strain evidence="11">1719</strain>
    </source>
</reference>
<evidence type="ECO:0000256" key="10">
    <source>
        <dbReference type="ARBA" id="ARBA00032441"/>
    </source>
</evidence>
<keyword evidence="8" id="KW-0067">ATP-binding</keyword>
<evidence type="ECO:0000256" key="1">
    <source>
        <dbReference type="ARBA" id="ARBA00004496"/>
    </source>
</evidence>
<dbReference type="PANTHER" id="PTHR33540">
    <property type="entry name" value="TRNA THREONYLCARBAMOYLADENOSINE BIOSYNTHESIS PROTEIN TSAE"/>
    <property type="match status" value="1"/>
</dbReference>
<keyword evidence="7" id="KW-0547">Nucleotide-binding</keyword>
<dbReference type="GO" id="GO:0046872">
    <property type="term" value="F:metal ion binding"/>
    <property type="evidence" value="ECO:0007669"/>
    <property type="project" value="UniProtKB-KW"/>
</dbReference>
<comment type="subcellular location">
    <subcellularLocation>
        <location evidence="1">Cytoplasm</location>
    </subcellularLocation>
</comment>
<keyword evidence="5" id="KW-0819">tRNA processing</keyword>
<dbReference type="GO" id="GO:0005737">
    <property type="term" value="C:cytoplasm"/>
    <property type="evidence" value="ECO:0007669"/>
    <property type="project" value="UniProtKB-SubCell"/>
</dbReference>
<dbReference type="EMBL" id="DXEZ01000168">
    <property type="protein sequence ID" value="HIX54595.1"/>
    <property type="molecule type" value="Genomic_DNA"/>
</dbReference>
<evidence type="ECO:0000313" key="12">
    <source>
        <dbReference type="Proteomes" id="UP000824156"/>
    </source>
</evidence>
<dbReference type="PANTHER" id="PTHR33540:SF2">
    <property type="entry name" value="TRNA THREONYLCARBAMOYLADENOSINE BIOSYNTHESIS PROTEIN TSAE"/>
    <property type="match status" value="1"/>
</dbReference>
<accession>A0A9D2AYJ1</accession>
<evidence type="ECO:0000313" key="11">
    <source>
        <dbReference type="EMBL" id="HIX54595.1"/>
    </source>
</evidence>
<dbReference type="Gene3D" id="3.40.50.300">
    <property type="entry name" value="P-loop containing nucleotide triphosphate hydrolases"/>
    <property type="match status" value="1"/>
</dbReference>
<gene>
    <name evidence="11" type="primary">tsaE</name>
    <name evidence="11" type="ORF">H9853_06185</name>
</gene>
<protein>
    <recommendedName>
        <fullName evidence="3">tRNA threonylcarbamoyladenosine biosynthesis protein TsaE</fullName>
    </recommendedName>
    <alternativeName>
        <fullName evidence="10">t(6)A37 threonylcarbamoyladenosine biosynthesis protein TsaE</fullName>
    </alternativeName>
</protein>
<sequence>MNFTNITLDNLQDCAKKIIHALPNEKIFLLYGQMGVGKTTLTKHLCEALGVQDSISSPTYSIVNEYLAADGSVVYHFDFYRIKDQLEAFDIGFEEYVYSGAYCFIEWPERIPELIPEHHVSVQMKASSEATRDIILEIVTEI</sequence>
<dbReference type="SUPFAM" id="SSF52540">
    <property type="entry name" value="P-loop containing nucleoside triphosphate hydrolases"/>
    <property type="match status" value="1"/>
</dbReference>
<evidence type="ECO:0000256" key="4">
    <source>
        <dbReference type="ARBA" id="ARBA00022490"/>
    </source>
</evidence>
<name>A0A9D2AYJ1_9SPHI</name>
<evidence type="ECO:0000256" key="3">
    <source>
        <dbReference type="ARBA" id="ARBA00019010"/>
    </source>
</evidence>
<evidence type="ECO:0000256" key="6">
    <source>
        <dbReference type="ARBA" id="ARBA00022723"/>
    </source>
</evidence>
<organism evidence="11 12">
    <name type="scientific">Candidatus Sphingobacterium stercoripullorum</name>
    <dbReference type="NCBI Taxonomy" id="2838759"/>
    <lineage>
        <taxon>Bacteria</taxon>
        <taxon>Pseudomonadati</taxon>
        <taxon>Bacteroidota</taxon>
        <taxon>Sphingobacteriia</taxon>
        <taxon>Sphingobacteriales</taxon>
        <taxon>Sphingobacteriaceae</taxon>
        <taxon>Sphingobacterium</taxon>
    </lineage>
</organism>
<dbReference type="AlphaFoldDB" id="A0A9D2AYJ1"/>
<reference evidence="11" key="2">
    <citation type="submission" date="2021-04" db="EMBL/GenBank/DDBJ databases">
        <authorList>
            <person name="Gilroy R."/>
        </authorList>
    </citation>
    <scope>NUCLEOTIDE SEQUENCE</scope>
    <source>
        <strain evidence="11">1719</strain>
    </source>
</reference>